<gene>
    <name evidence="2" type="ORF">G3435_13545</name>
    <name evidence="3" type="ORF">G3436_19895</name>
</gene>
<reference evidence="4 5" key="1">
    <citation type="submission" date="2020-02" db="EMBL/GenBank/DDBJ databases">
        <title>Broccoli isolated Pseudomonas sp.</title>
        <authorList>
            <person name="Fujikawa T."/>
            <person name="Sawada H."/>
        </authorList>
    </citation>
    <scope>NUCLEOTIDE SEQUENCE [LARGE SCALE GENOMIC DNA]</scope>
    <source>
        <strain evidence="3 5">MAFF212427</strain>
        <strain evidence="2 4">MAFF212428</strain>
    </source>
</reference>
<dbReference type="EMBL" id="JAAHBU010000314">
    <property type="protein sequence ID" value="NER65713.1"/>
    <property type="molecule type" value="Genomic_DNA"/>
</dbReference>
<sequence length="151" mass="16588">MASNSKQQKRAKRAASKARENRMVRSGQAVKSSGESASASVESASASVEQVFTKAMDSGSYTALFEKMKQAQNTGLASMIAVFLVDPLLALVLKGHKEEHSTDYICKVFCAYREWLDGTEEAAAMEWLESDEFQDAYVQASEIVSKQKKFG</sequence>
<dbReference type="Proteomes" id="UP000482634">
    <property type="component" value="Unassembled WGS sequence"/>
</dbReference>
<feature type="compositionally biased region" description="Low complexity" evidence="1">
    <location>
        <begin position="29"/>
        <end position="38"/>
    </location>
</feature>
<dbReference type="AlphaFoldDB" id="A0A6B3NV91"/>
<feature type="region of interest" description="Disordered" evidence="1">
    <location>
        <begin position="1"/>
        <end position="38"/>
    </location>
</feature>
<dbReference type="EMBL" id="JAAHBV010000279">
    <property type="protein sequence ID" value="NER60736.1"/>
    <property type="molecule type" value="Genomic_DNA"/>
</dbReference>
<protein>
    <submittedName>
        <fullName evidence="3">Uncharacterized protein</fullName>
    </submittedName>
</protein>
<dbReference type="RefSeq" id="WP_163948470.1">
    <property type="nucleotide sequence ID" value="NZ_JAAHBU010000314.1"/>
</dbReference>
<name>A0A6B3NV91_9PSED</name>
<evidence type="ECO:0000313" key="4">
    <source>
        <dbReference type="Proteomes" id="UP000480410"/>
    </source>
</evidence>
<accession>A0A6B3NV91</accession>
<keyword evidence="5" id="KW-1185">Reference proteome</keyword>
<accession>A0A6M0CTA8</accession>
<evidence type="ECO:0000313" key="2">
    <source>
        <dbReference type="EMBL" id="NER60736.1"/>
    </source>
</evidence>
<dbReference type="Proteomes" id="UP000480410">
    <property type="component" value="Unassembled WGS sequence"/>
</dbReference>
<evidence type="ECO:0000313" key="5">
    <source>
        <dbReference type="Proteomes" id="UP000482634"/>
    </source>
</evidence>
<comment type="caution">
    <text evidence="3">The sequence shown here is derived from an EMBL/GenBank/DDBJ whole genome shotgun (WGS) entry which is preliminary data.</text>
</comment>
<evidence type="ECO:0000313" key="3">
    <source>
        <dbReference type="EMBL" id="NER65713.1"/>
    </source>
</evidence>
<feature type="compositionally biased region" description="Basic residues" evidence="1">
    <location>
        <begin position="7"/>
        <end position="16"/>
    </location>
</feature>
<organism evidence="3 5">
    <name type="scientific">Pseudomonas brassicae</name>
    <dbReference type="NCBI Taxonomy" id="2708063"/>
    <lineage>
        <taxon>Bacteria</taxon>
        <taxon>Pseudomonadati</taxon>
        <taxon>Pseudomonadota</taxon>
        <taxon>Gammaproteobacteria</taxon>
        <taxon>Pseudomonadales</taxon>
        <taxon>Pseudomonadaceae</taxon>
        <taxon>Pseudomonas</taxon>
    </lineage>
</organism>
<proteinExistence type="predicted"/>
<evidence type="ECO:0000256" key="1">
    <source>
        <dbReference type="SAM" id="MobiDB-lite"/>
    </source>
</evidence>